<evidence type="ECO:0000313" key="3">
    <source>
        <dbReference type="Proteomes" id="UP000295701"/>
    </source>
</evidence>
<evidence type="ECO:0000313" key="2">
    <source>
        <dbReference type="EMBL" id="TDL81623.1"/>
    </source>
</evidence>
<reference evidence="2 3" key="1">
    <citation type="submission" date="2019-03" db="EMBL/GenBank/DDBJ databases">
        <title>Primorskyibacter sp. SS33 isolated from sediments.</title>
        <authorList>
            <person name="Xunke S."/>
        </authorList>
    </citation>
    <scope>NUCLEOTIDE SEQUENCE [LARGE SCALE GENOMIC DNA]</scope>
    <source>
        <strain evidence="2 3">SS33</strain>
    </source>
</reference>
<dbReference type="AlphaFoldDB" id="A0A4R6AJL8"/>
<dbReference type="RefSeq" id="WP_133396109.1">
    <property type="nucleotide sequence ID" value="NZ_SNAA01000004.1"/>
</dbReference>
<proteinExistence type="predicted"/>
<gene>
    <name evidence="2" type="ORF">E2L08_05790</name>
</gene>
<dbReference type="EMBL" id="SNAA01000004">
    <property type="protein sequence ID" value="TDL81623.1"/>
    <property type="molecule type" value="Genomic_DNA"/>
</dbReference>
<sequence>MTRIAAALLAACLALPAAAVADQRGDTVARPNPQLALSVARRAAFYGVAIAPEALTLAQAAALHMAMVAGGRSRVETRRRIEQILRSDAFRD</sequence>
<feature type="signal peptide" evidence="1">
    <location>
        <begin position="1"/>
        <end position="21"/>
    </location>
</feature>
<name>A0A4R6AJL8_9RHOB</name>
<feature type="chain" id="PRO_5020745064" evidence="1">
    <location>
        <begin position="22"/>
        <end position="92"/>
    </location>
</feature>
<protein>
    <submittedName>
        <fullName evidence="2">Uncharacterized protein</fullName>
    </submittedName>
</protein>
<accession>A0A4R6AJL8</accession>
<organism evidence="2 3">
    <name type="scientific">Palleronia sediminis</name>
    <dbReference type="NCBI Taxonomy" id="2547833"/>
    <lineage>
        <taxon>Bacteria</taxon>
        <taxon>Pseudomonadati</taxon>
        <taxon>Pseudomonadota</taxon>
        <taxon>Alphaproteobacteria</taxon>
        <taxon>Rhodobacterales</taxon>
        <taxon>Roseobacteraceae</taxon>
        <taxon>Palleronia</taxon>
    </lineage>
</organism>
<comment type="caution">
    <text evidence="2">The sequence shown here is derived from an EMBL/GenBank/DDBJ whole genome shotgun (WGS) entry which is preliminary data.</text>
</comment>
<evidence type="ECO:0000256" key="1">
    <source>
        <dbReference type="SAM" id="SignalP"/>
    </source>
</evidence>
<keyword evidence="3" id="KW-1185">Reference proteome</keyword>
<dbReference type="Proteomes" id="UP000295701">
    <property type="component" value="Unassembled WGS sequence"/>
</dbReference>
<keyword evidence="1" id="KW-0732">Signal</keyword>